<evidence type="ECO:0000313" key="1">
    <source>
        <dbReference type="EMBL" id="SEP99970.1"/>
    </source>
</evidence>
<reference evidence="1 2" key="1">
    <citation type="submission" date="2016-10" db="EMBL/GenBank/DDBJ databases">
        <authorList>
            <person name="de Groot N.N."/>
        </authorList>
    </citation>
    <scope>NUCLEOTIDE SEQUENCE [LARGE SCALE GENOMIC DNA]</scope>
    <source>
        <strain evidence="1 2">A52C2</strain>
    </source>
</reference>
<dbReference type="Proteomes" id="UP000199647">
    <property type="component" value="Unassembled WGS sequence"/>
</dbReference>
<dbReference type="EMBL" id="FOFG01000002">
    <property type="protein sequence ID" value="SEP99970.1"/>
    <property type="molecule type" value="Genomic_DNA"/>
</dbReference>
<keyword evidence="2" id="KW-1185">Reference proteome</keyword>
<name>A0A1H9CFF3_9HYPH</name>
<organism evidence="1 2">
    <name type="scientific">Faunimonas pinastri</name>
    <dbReference type="NCBI Taxonomy" id="1855383"/>
    <lineage>
        <taxon>Bacteria</taxon>
        <taxon>Pseudomonadati</taxon>
        <taxon>Pseudomonadota</taxon>
        <taxon>Alphaproteobacteria</taxon>
        <taxon>Hyphomicrobiales</taxon>
        <taxon>Afifellaceae</taxon>
        <taxon>Faunimonas</taxon>
    </lineage>
</organism>
<protein>
    <submittedName>
        <fullName evidence="1">Uncharacterized protein</fullName>
    </submittedName>
</protein>
<dbReference type="STRING" id="1855383.SAMN05216548_102139"/>
<sequence length="68" mass="7523">MQNGNNGEDGIIGRHEGRLRAAEHIAVTAAQLSRMARAQHLPLVSYLAEMVVLEAWREASREEEVARG</sequence>
<accession>A0A1H9CFF3</accession>
<dbReference type="AlphaFoldDB" id="A0A1H9CFF3"/>
<evidence type="ECO:0000313" key="2">
    <source>
        <dbReference type="Proteomes" id="UP000199647"/>
    </source>
</evidence>
<proteinExistence type="predicted"/>
<gene>
    <name evidence="1" type="ORF">SAMN05216548_102139</name>
</gene>